<accession>A0A1T4TFX9</accession>
<evidence type="ECO:0000256" key="3">
    <source>
        <dbReference type="ARBA" id="ARBA00022741"/>
    </source>
</evidence>
<organism evidence="7 8">
    <name type="scientific">Enhydrobacter aerosaccus</name>
    <dbReference type="NCBI Taxonomy" id="225324"/>
    <lineage>
        <taxon>Bacteria</taxon>
        <taxon>Pseudomonadati</taxon>
        <taxon>Pseudomonadota</taxon>
        <taxon>Alphaproteobacteria</taxon>
        <taxon>Hyphomicrobiales</taxon>
        <taxon>Enhydrobacter</taxon>
    </lineage>
</organism>
<evidence type="ECO:0000259" key="6">
    <source>
        <dbReference type="PROSITE" id="PS50893"/>
    </source>
</evidence>
<dbReference type="Gene3D" id="3.40.50.300">
    <property type="entry name" value="P-loop containing nucleotide triphosphate hydrolases"/>
    <property type="match status" value="1"/>
</dbReference>
<evidence type="ECO:0000313" key="8">
    <source>
        <dbReference type="Proteomes" id="UP000190092"/>
    </source>
</evidence>
<keyword evidence="5" id="KW-0029">Amino-acid transport</keyword>
<dbReference type="PANTHER" id="PTHR43820:SF4">
    <property type="entry name" value="HIGH-AFFINITY BRANCHED-CHAIN AMINO ACID TRANSPORT ATP-BINDING PROTEIN LIVF"/>
    <property type="match status" value="1"/>
</dbReference>
<dbReference type="InterPro" id="IPR003593">
    <property type="entry name" value="AAA+_ATPase"/>
</dbReference>
<comment type="similarity">
    <text evidence="1">Belongs to the ABC transporter superfamily.</text>
</comment>
<reference evidence="8" key="1">
    <citation type="submission" date="2017-02" db="EMBL/GenBank/DDBJ databases">
        <authorList>
            <person name="Varghese N."/>
            <person name="Submissions S."/>
        </authorList>
    </citation>
    <scope>NUCLEOTIDE SEQUENCE [LARGE SCALE GENOMIC DNA]</scope>
    <source>
        <strain evidence="8">ATCC 27094</strain>
    </source>
</reference>
<protein>
    <submittedName>
        <fullName evidence="7">Branched-chain amino acid transport system ATP-binding protein</fullName>
    </submittedName>
</protein>
<evidence type="ECO:0000256" key="4">
    <source>
        <dbReference type="ARBA" id="ARBA00022840"/>
    </source>
</evidence>
<evidence type="ECO:0000256" key="2">
    <source>
        <dbReference type="ARBA" id="ARBA00022448"/>
    </source>
</evidence>
<keyword evidence="3" id="KW-0547">Nucleotide-binding</keyword>
<dbReference type="PROSITE" id="PS50893">
    <property type="entry name" value="ABC_TRANSPORTER_2"/>
    <property type="match status" value="1"/>
</dbReference>
<dbReference type="InterPro" id="IPR027417">
    <property type="entry name" value="P-loop_NTPase"/>
</dbReference>
<dbReference type="SUPFAM" id="SSF52540">
    <property type="entry name" value="P-loop containing nucleoside triphosphate hydrolases"/>
    <property type="match status" value="1"/>
</dbReference>
<sequence>MTAPLLAIEDIHAAYQSGVDILQGMSLDVPLGGFVLVIGPNGAGKSTLLKTVFGLLGPHRGAITLDGKPIAGLPPHEVKRLGVSYVPQELNTFPHLTVEENLRVGGWTIRKDAARLKRRIAQVYEIFPVLAERRRDKAGSLSGGQGRMLSVAREMITEPRLMLVDEPTVGLAPNLADQVYELLQTARKAIPTTILLVDQNVSDALRHAEAVVMMNLGKVKAAGPVAEFGEDRVRDLIQECLLG</sequence>
<dbReference type="EMBL" id="FUWJ01000017">
    <property type="protein sequence ID" value="SKA39347.1"/>
    <property type="molecule type" value="Genomic_DNA"/>
</dbReference>
<dbReference type="PANTHER" id="PTHR43820">
    <property type="entry name" value="HIGH-AFFINITY BRANCHED-CHAIN AMINO ACID TRANSPORT ATP-BINDING PROTEIN LIVF"/>
    <property type="match status" value="1"/>
</dbReference>
<dbReference type="SMART" id="SM00382">
    <property type="entry name" value="AAA"/>
    <property type="match status" value="1"/>
</dbReference>
<name>A0A1T4TFX9_9HYPH</name>
<dbReference type="STRING" id="225324.SAMN02745126_06217"/>
<dbReference type="Proteomes" id="UP000190092">
    <property type="component" value="Unassembled WGS sequence"/>
</dbReference>
<evidence type="ECO:0000256" key="5">
    <source>
        <dbReference type="ARBA" id="ARBA00022970"/>
    </source>
</evidence>
<dbReference type="GO" id="GO:0015658">
    <property type="term" value="F:branched-chain amino acid transmembrane transporter activity"/>
    <property type="evidence" value="ECO:0007669"/>
    <property type="project" value="TreeGrafter"/>
</dbReference>
<keyword evidence="2" id="KW-0813">Transport</keyword>
<keyword evidence="8" id="KW-1185">Reference proteome</keyword>
<dbReference type="GO" id="GO:0005524">
    <property type="term" value="F:ATP binding"/>
    <property type="evidence" value="ECO:0007669"/>
    <property type="project" value="UniProtKB-KW"/>
</dbReference>
<feature type="domain" description="ABC transporter" evidence="6">
    <location>
        <begin position="6"/>
        <end position="241"/>
    </location>
</feature>
<evidence type="ECO:0000313" key="7">
    <source>
        <dbReference type="EMBL" id="SKA39347.1"/>
    </source>
</evidence>
<keyword evidence="4 7" id="KW-0067">ATP-binding</keyword>
<dbReference type="AlphaFoldDB" id="A0A1T4TFX9"/>
<dbReference type="OrthoDB" id="9776369at2"/>
<dbReference type="Pfam" id="PF00005">
    <property type="entry name" value="ABC_tran"/>
    <property type="match status" value="1"/>
</dbReference>
<dbReference type="RefSeq" id="WP_085937946.1">
    <property type="nucleotide sequence ID" value="NZ_FUWJ01000017.1"/>
</dbReference>
<proteinExistence type="inferred from homology"/>
<dbReference type="CDD" id="cd03224">
    <property type="entry name" value="ABC_TM1139_LivF_branched"/>
    <property type="match status" value="1"/>
</dbReference>
<gene>
    <name evidence="7" type="ORF">SAMN02745126_06217</name>
</gene>
<dbReference type="GO" id="GO:0015807">
    <property type="term" value="P:L-amino acid transport"/>
    <property type="evidence" value="ECO:0007669"/>
    <property type="project" value="TreeGrafter"/>
</dbReference>
<evidence type="ECO:0000256" key="1">
    <source>
        <dbReference type="ARBA" id="ARBA00005417"/>
    </source>
</evidence>
<dbReference type="InterPro" id="IPR052156">
    <property type="entry name" value="BCAA_Transport_ATP-bd_LivF"/>
</dbReference>
<dbReference type="InterPro" id="IPR003439">
    <property type="entry name" value="ABC_transporter-like_ATP-bd"/>
</dbReference>
<dbReference type="GO" id="GO:0016887">
    <property type="term" value="F:ATP hydrolysis activity"/>
    <property type="evidence" value="ECO:0007669"/>
    <property type="project" value="InterPro"/>
</dbReference>